<keyword evidence="6 11" id="KW-0378">Hydrolase</keyword>
<dbReference type="Pfam" id="PF17820">
    <property type="entry name" value="PDZ_6"/>
    <property type="match status" value="1"/>
</dbReference>
<protein>
    <recommendedName>
        <fullName evidence="11">Zinc metalloprotease</fullName>
        <ecNumber evidence="11">3.4.24.-</ecNumber>
    </recommendedName>
</protein>
<dbReference type="SUPFAM" id="SSF50156">
    <property type="entry name" value="PDZ domain-like"/>
    <property type="match status" value="1"/>
</dbReference>
<evidence type="ECO:0000256" key="2">
    <source>
        <dbReference type="ARBA" id="ARBA00004141"/>
    </source>
</evidence>
<name>A0A5S5AQH3_9FIRM</name>
<reference evidence="13 14" key="1">
    <citation type="submission" date="2019-07" db="EMBL/GenBank/DDBJ databases">
        <title>Genomic Encyclopedia of Type Strains, Phase I: the one thousand microbial genomes (KMG-I) project.</title>
        <authorList>
            <person name="Kyrpides N."/>
        </authorList>
    </citation>
    <scope>NUCLEOTIDE SEQUENCE [LARGE SCALE GENOMIC DNA]</scope>
    <source>
        <strain evidence="13 14">DSM 16647</strain>
    </source>
</reference>
<accession>A0A5S5AQH3</accession>
<dbReference type="InterPro" id="IPR008915">
    <property type="entry name" value="Peptidase_M50"/>
</dbReference>
<evidence type="ECO:0000259" key="12">
    <source>
        <dbReference type="SMART" id="SM00228"/>
    </source>
</evidence>
<dbReference type="SMART" id="SM00228">
    <property type="entry name" value="PDZ"/>
    <property type="match status" value="1"/>
</dbReference>
<evidence type="ECO:0000256" key="10">
    <source>
        <dbReference type="ARBA" id="ARBA00023136"/>
    </source>
</evidence>
<sequence>MYTLIVSIIVFGALIFFHELGHFVTAKLCGIKVNEFSLGFGPGVFSVKKGETLYSVRVLPLGGYVRMEGENEKTQDPRAFSNKSVPARMAVIIAGPMMNLVLAVILIAVIGFFAGVATTKVTVIPGSPADISGIEDGDVILAVDDRKVGSWDETVSLISQRPNQTLKVEVLRDGRKMAFNVKSLVDPDTKRGIIGIKSVIIRYSPLQSLMSGIQKTLWISSMIFTSIPQLVGGKGVADLVGPLGIVHLVGEAARVGIFNVLYLTAFISINLGLINLLPIPALDGSRLIFLVVEFLRGKPVDPEKEGLIHFIGFALLMILMGFVLYRDFVRLYM</sequence>
<evidence type="ECO:0000256" key="7">
    <source>
        <dbReference type="ARBA" id="ARBA00022833"/>
    </source>
</evidence>
<keyword evidence="9 11" id="KW-0482">Metalloprotease</keyword>
<feature type="transmembrane region" description="Helical" evidence="11">
    <location>
        <begin position="306"/>
        <end position="325"/>
    </location>
</feature>
<evidence type="ECO:0000256" key="3">
    <source>
        <dbReference type="ARBA" id="ARBA00007931"/>
    </source>
</evidence>
<evidence type="ECO:0000256" key="1">
    <source>
        <dbReference type="ARBA" id="ARBA00001947"/>
    </source>
</evidence>
<feature type="domain" description="PDZ" evidence="12">
    <location>
        <begin position="103"/>
        <end position="174"/>
    </location>
</feature>
<gene>
    <name evidence="13" type="ORF">LZ11_01347</name>
</gene>
<evidence type="ECO:0000256" key="5">
    <source>
        <dbReference type="ARBA" id="ARBA00022692"/>
    </source>
</evidence>
<keyword evidence="5 11" id="KW-0812">Transmembrane</keyword>
<dbReference type="Gene3D" id="2.30.42.10">
    <property type="match status" value="1"/>
</dbReference>
<proteinExistence type="inferred from homology"/>
<dbReference type="CDD" id="cd23081">
    <property type="entry name" value="cpPDZ_EcRseP-like"/>
    <property type="match status" value="1"/>
</dbReference>
<comment type="subcellular location">
    <subcellularLocation>
        <location evidence="2">Membrane</location>
        <topology evidence="2">Multi-pass membrane protein</topology>
    </subcellularLocation>
</comment>
<evidence type="ECO:0000256" key="8">
    <source>
        <dbReference type="ARBA" id="ARBA00022989"/>
    </source>
</evidence>
<keyword evidence="7 11" id="KW-0862">Zinc</keyword>
<comment type="caution">
    <text evidence="13">The sequence shown here is derived from an EMBL/GenBank/DDBJ whole genome shotgun (WGS) entry which is preliminary data.</text>
</comment>
<keyword evidence="10 11" id="KW-0472">Membrane</keyword>
<feature type="transmembrane region" description="Helical" evidence="11">
    <location>
        <begin position="89"/>
        <end position="114"/>
    </location>
</feature>
<keyword evidence="4 13" id="KW-0645">Protease</keyword>
<dbReference type="GO" id="GO:0004222">
    <property type="term" value="F:metalloendopeptidase activity"/>
    <property type="evidence" value="ECO:0007669"/>
    <property type="project" value="InterPro"/>
</dbReference>
<evidence type="ECO:0000313" key="14">
    <source>
        <dbReference type="Proteomes" id="UP000322294"/>
    </source>
</evidence>
<dbReference type="PANTHER" id="PTHR42837:SF2">
    <property type="entry name" value="MEMBRANE METALLOPROTEASE ARASP2, CHLOROPLASTIC-RELATED"/>
    <property type="match status" value="1"/>
</dbReference>
<dbReference type="GO" id="GO:0016020">
    <property type="term" value="C:membrane"/>
    <property type="evidence" value="ECO:0007669"/>
    <property type="project" value="UniProtKB-SubCell"/>
</dbReference>
<keyword evidence="11" id="KW-0479">Metal-binding</keyword>
<dbReference type="GO" id="GO:0006508">
    <property type="term" value="P:proteolysis"/>
    <property type="evidence" value="ECO:0007669"/>
    <property type="project" value="UniProtKB-KW"/>
</dbReference>
<evidence type="ECO:0000256" key="4">
    <source>
        <dbReference type="ARBA" id="ARBA00022670"/>
    </source>
</evidence>
<dbReference type="InterPro" id="IPR001478">
    <property type="entry name" value="PDZ"/>
</dbReference>
<dbReference type="AlphaFoldDB" id="A0A5S5AQH3"/>
<comment type="similarity">
    <text evidence="3 11">Belongs to the peptidase M50B family.</text>
</comment>
<dbReference type="InterPro" id="IPR041489">
    <property type="entry name" value="PDZ_6"/>
</dbReference>
<evidence type="ECO:0000256" key="6">
    <source>
        <dbReference type="ARBA" id="ARBA00022801"/>
    </source>
</evidence>
<evidence type="ECO:0000313" key="13">
    <source>
        <dbReference type="EMBL" id="TYP54281.1"/>
    </source>
</evidence>
<organism evidence="13 14">
    <name type="scientific">Thermosediminibacter litoriperuensis</name>
    <dbReference type="NCBI Taxonomy" id="291989"/>
    <lineage>
        <taxon>Bacteria</taxon>
        <taxon>Bacillati</taxon>
        <taxon>Bacillota</taxon>
        <taxon>Clostridia</taxon>
        <taxon>Thermosediminibacterales</taxon>
        <taxon>Thermosediminibacteraceae</taxon>
        <taxon>Thermosediminibacter</taxon>
    </lineage>
</organism>
<dbReference type="Proteomes" id="UP000322294">
    <property type="component" value="Unassembled WGS sequence"/>
</dbReference>
<evidence type="ECO:0000256" key="11">
    <source>
        <dbReference type="RuleBase" id="RU362031"/>
    </source>
</evidence>
<evidence type="ECO:0000256" key="9">
    <source>
        <dbReference type="ARBA" id="ARBA00023049"/>
    </source>
</evidence>
<dbReference type="PANTHER" id="PTHR42837">
    <property type="entry name" value="REGULATOR OF SIGMA-E PROTEASE RSEP"/>
    <property type="match status" value="1"/>
</dbReference>
<dbReference type="RefSeq" id="WP_148867109.1">
    <property type="nucleotide sequence ID" value="NZ_VNHO01000012.1"/>
</dbReference>
<dbReference type="EMBL" id="VNHO01000012">
    <property type="protein sequence ID" value="TYP54281.1"/>
    <property type="molecule type" value="Genomic_DNA"/>
</dbReference>
<dbReference type="GO" id="GO:0046872">
    <property type="term" value="F:metal ion binding"/>
    <property type="evidence" value="ECO:0007669"/>
    <property type="project" value="UniProtKB-KW"/>
</dbReference>
<dbReference type="InterPro" id="IPR036034">
    <property type="entry name" value="PDZ_sf"/>
</dbReference>
<dbReference type="CDD" id="cd06163">
    <property type="entry name" value="S2P-M50_PDZ_RseP-like"/>
    <property type="match status" value="1"/>
</dbReference>
<dbReference type="NCBIfam" id="TIGR00054">
    <property type="entry name" value="RIP metalloprotease RseP"/>
    <property type="match status" value="1"/>
</dbReference>
<dbReference type="EC" id="3.4.24.-" evidence="11"/>
<dbReference type="OrthoDB" id="9782003at2"/>
<feature type="transmembrane region" description="Helical" evidence="11">
    <location>
        <begin position="260"/>
        <end position="281"/>
    </location>
</feature>
<keyword evidence="8 11" id="KW-1133">Transmembrane helix</keyword>
<dbReference type="InterPro" id="IPR004387">
    <property type="entry name" value="Pept_M50_Zn"/>
</dbReference>
<comment type="cofactor">
    <cofactor evidence="1 11">
        <name>Zn(2+)</name>
        <dbReference type="ChEBI" id="CHEBI:29105"/>
    </cofactor>
</comment>
<dbReference type="Pfam" id="PF02163">
    <property type="entry name" value="Peptidase_M50"/>
    <property type="match status" value="1"/>
</dbReference>
<keyword evidence="14" id="KW-1185">Reference proteome</keyword>